<reference evidence="1 2" key="1">
    <citation type="journal article" date="2011" name="Genome Res.">
        <title>Phylogeny-wide analysis of social amoeba genomes highlights ancient origins for complex intercellular communication.</title>
        <authorList>
            <person name="Heidel A.J."/>
            <person name="Lawal H.M."/>
            <person name="Felder M."/>
            <person name="Schilde C."/>
            <person name="Helps N.R."/>
            <person name="Tunggal B."/>
            <person name="Rivero F."/>
            <person name="John U."/>
            <person name="Schleicher M."/>
            <person name="Eichinger L."/>
            <person name="Platzer M."/>
            <person name="Noegel A.A."/>
            <person name="Schaap P."/>
            <person name="Gloeckner G."/>
        </authorList>
    </citation>
    <scope>NUCLEOTIDE SEQUENCE [LARGE SCALE GENOMIC DNA]</scope>
    <source>
        <strain evidence="2">ATCC 26659 / Pp 5 / PN500</strain>
    </source>
</reference>
<proteinExistence type="predicted"/>
<dbReference type="RefSeq" id="XP_020438326.1">
    <property type="nucleotide sequence ID" value="XM_020571803.1"/>
</dbReference>
<gene>
    <name evidence="1" type="ORF">PPL_00783</name>
</gene>
<dbReference type="EMBL" id="ADBJ01000003">
    <property type="protein sequence ID" value="EFA86221.1"/>
    <property type="molecule type" value="Genomic_DNA"/>
</dbReference>
<organism evidence="1 2">
    <name type="scientific">Heterostelium pallidum (strain ATCC 26659 / Pp 5 / PN500)</name>
    <name type="common">Cellular slime mold</name>
    <name type="synonym">Polysphondylium pallidum</name>
    <dbReference type="NCBI Taxonomy" id="670386"/>
    <lineage>
        <taxon>Eukaryota</taxon>
        <taxon>Amoebozoa</taxon>
        <taxon>Evosea</taxon>
        <taxon>Eumycetozoa</taxon>
        <taxon>Dictyostelia</taxon>
        <taxon>Acytosteliales</taxon>
        <taxon>Acytosteliaceae</taxon>
        <taxon>Heterostelium</taxon>
    </lineage>
</organism>
<comment type="caution">
    <text evidence="1">The sequence shown here is derived from an EMBL/GenBank/DDBJ whole genome shotgun (WGS) entry which is preliminary data.</text>
</comment>
<keyword evidence="2" id="KW-1185">Reference proteome</keyword>
<dbReference type="GeneID" id="31356314"/>
<sequence>MDMFCCVTGAGTLDKRARCRGYLNDITNIALSLCLDITSERMEHHPSQVIVL</sequence>
<dbReference type="InParanoid" id="D3AXF2"/>
<accession>D3AXF2</accession>
<protein>
    <submittedName>
        <fullName evidence="1">Uncharacterized protein</fullName>
    </submittedName>
</protein>
<evidence type="ECO:0000313" key="2">
    <source>
        <dbReference type="Proteomes" id="UP000001396"/>
    </source>
</evidence>
<name>D3AXF2_HETP5</name>
<evidence type="ECO:0000313" key="1">
    <source>
        <dbReference type="EMBL" id="EFA86221.1"/>
    </source>
</evidence>
<dbReference type="Proteomes" id="UP000001396">
    <property type="component" value="Unassembled WGS sequence"/>
</dbReference>
<dbReference type="AlphaFoldDB" id="D3AXF2"/>